<dbReference type="Proteomes" id="UP000266906">
    <property type="component" value="Unassembled WGS sequence"/>
</dbReference>
<evidence type="ECO:0008006" key="3">
    <source>
        <dbReference type="Google" id="ProtNLM"/>
    </source>
</evidence>
<dbReference type="RefSeq" id="WP_123818450.1">
    <property type="nucleotide sequence ID" value="NZ_RKQG01000001.1"/>
</dbReference>
<accession>A0A3N4RN29</accession>
<organism evidence="1 2">
    <name type="scientific">Kitasatospora cineracea</name>
    <dbReference type="NCBI Taxonomy" id="88074"/>
    <lineage>
        <taxon>Bacteria</taxon>
        <taxon>Bacillati</taxon>
        <taxon>Actinomycetota</taxon>
        <taxon>Actinomycetes</taxon>
        <taxon>Kitasatosporales</taxon>
        <taxon>Streptomycetaceae</taxon>
        <taxon>Kitasatospora</taxon>
    </lineage>
</organism>
<dbReference type="EMBL" id="RKQG01000001">
    <property type="protein sequence ID" value="RPE34802.1"/>
    <property type="molecule type" value="Genomic_DNA"/>
</dbReference>
<protein>
    <recommendedName>
        <fullName evidence="3">Peptidoglycan-binding protein</fullName>
    </recommendedName>
</protein>
<proteinExistence type="predicted"/>
<dbReference type="AlphaFoldDB" id="A0A3N4RN29"/>
<name>A0A3N4RN29_9ACTN</name>
<comment type="caution">
    <text evidence="1">The sequence shown here is derived from an EMBL/GenBank/DDBJ whole genome shotgun (WGS) entry which is preliminary data.</text>
</comment>
<reference evidence="1 2" key="1">
    <citation type="submission" date="2018-11" db="EMBL/GenBank/DDBJ databases">
        <title>Sequencing the genomes of 1000 actinobacteria strains.</title>
        <authorList>
            <person name="Klenk H.-P."/>
        </authorList>
    </citation>
    <scope>NUCLEOTIDE SEQUENCE [LARGE SCALE GENOMIC DNA]</scope>
    <source>
        <strain evidence="1 2">DSM 44781</strain>
    </source>
</reference>
<sequence length="518" mass="55243">MPTQREQVEELSRTIGSAHGMWGAGDLRDAVHDAVRLPGPAGVPGAIDRLGRDFAAMSGQVDSVRAEVADVARSRLPDVWTGQVGEKAAEAVTAAAQDLDRMTEDFTRAGRVLVELCDALAQAQATHARSAGSLARAAVLLADITTVGGLPDPVHWDDDKMHEAKAEAGYAIGLMLDAAVRAEEAGHRAAAELNRLAAQAEAARLVGGGLSATDRLVLAGAGGFADLNRILGATDATRAGQFLDRLAPADRQRLNALLAGAKSAEERAYLLKALAAGHSVDEVAAFDAQIHEHGANRAWLDARLSPTRHDPQPRTGIDHLEVPGFLGAAWVQDGSTCVAASTVTARAVVDPVYAFQLTTGGRPGDPGSESAAAFTERLRAEQHRVYDGSREWYQDLPLIGQEGLSDDQSRDVANRELGTRTGTDYRNVPLDGPDGRRDVLVDVEKAVDEGKPVPVSIRGGDQGHQLMIIGHDGDKLQVYNPWGYTTWITEDDFVNNHMDHALDQPPRMDTATSVRLPK</sequence>
<evidence type="ECO:0000313" key="2">
    <source>
        <dbReference type="Proteomes" id="UP000266906"/>
    </source>
</evidence>
<keyword evidence="2" id="KW-1185">Reference proteome</keyword>
<evidence type="ECO:0000313" key="1">
    <source>
        <dbReference type="EMBL" id="RPE34802.1"/>
    </source>
</evidence>
<gene>
    <name evidence="1" type="ORF">EDD38_3139</name>
</gene>